<dbReference type="STRING" id="225164.V4AH04"/>
<dbReference type="SUPFAM" id="SSF56219">
    <property type="entry name" value="DNase I-like"/>
    <property type="match status" value="1"/>
</dbReference>
<dbReference type="Pfam" id="PF22669">
    <property type="entry name" value="Exo_endo_phos2"/>
    <property type="match status" value="1"/>
</dbReference>
<dbReference type="InterPro" id="IPR000300">
    <property type="entry name" value="IPPc"/>
</dbReference>
<proteinExistence type="predicted"/>
<dbReference type="PANTHER" id="PTHR47039:SF1">
    <property type="entry name" value="INOSITOL POLYPHOSPHATE 5-PHOSPHATASE E"/>
    <property type="match status" value="1"/>
</dbReference>
<accession>V4AH04</accession>
<dbReference type="InterPro" id="IPR053321">
    <property type="entry name" value="IPP-5-Phosphatase_Type_IV"/>
</dbReference>
<dbReference type="GeneID" id="20231298"/>
<dbReference type="CTD" id="20231298"/>
<dbReference type="Proteomes" id="UP000030746">
    <property type="component" value="Unassembled WGS sequence"/>
</dbReference>
<dbReference type="KEGG" id="lgi:LOTGIDRAFT_116088"/>
<dbReference type="GO" id="GO:0046856">
    <property type="term" value="P:phosphatidylinositol dephosphorylation"/>
    <property type="evidence" value="ECO:0007669"/>
    <property type="project" value="InterPro"/>
</dbReference>
<evidence type="ECO:0000259" key="1">
    <source>
        <dbReference type="SMART" id="SM00128"/>
    </source>
</evidence>
<protein>
    <recommendedName>
        <fullName evidence="1">Inositol polyphosphate-related phosphatase domain-containing protein</fullName>
    </recommendedName>
</protein>
<dbReference type="InterPro" id="IPR036691">
    <property type="entry name" value="Endo/exonu/phosph_ase_sf"/>
</dbReference>
<dbReference type="AlphaFoldDB" id="V4AH04"/>
<dbReference type="SMART" id="SM00128">
    <property type="entry name" value="IPPc"/>
    <property type="match status" value="1"/>
</dbReference>
<name>V4AH04_LOTGI</name>
<dbReference type="Gene3D" id="3.60.10.10">
    <property type="entry name" value="Endonuclease/exonuclease/phosphatase"/>
    <property type="match status" value="1"/>
</dbReference>
<gene>
    <name evidence="2" type="ORF">LOTGIDRAFT_116088</name>
</gene>
<evidence type="ECO:0000313" key="3">
    <source>
        <dbReference type="Proteomes" id="UP000030746"/>
    </source>
</evidence>
<evidence type="ECO:0000313" key="2">
    <source>
        <dbReference type="EMBL" id="ESO96192.1"/>
    </source>
</evidence>
<dbReference type="OMA" id="HDYDSID"/>
<feature type="domain" description="Inositol polyphosphate-related phosphatase" evidence="1">
    <location>
        <begin position="13"/>
        <end position="311"/>
    </location>
</feature>
<dbReference type="GO" id="GO:0016791">
    <property type="term" value="F:phosphatase activity"/>
    <property type="evidence" value="ECO:0007669"/>
    <property type="project" value="InterPro"/>
</dbReference>
<dbReference type="EMBL" id="KB201549">
    <property type="protein sequence ID" value="ESO96192.1"/>
    <property type="molecule type" value="Genomic_DNA"/>
</dbReference>
<dbReference type="PANTHER" id="PTHR47039">
    <property type="entry name" value="INOSITOL POLYPHOSPHATE 5-PHOSPHATASE E"/>
    <property type="match status" value="1"/>
</dbReference>
<organism evidence="2 3">
    <name type="scientific">Lottia gigantea</name>
    <name type="common">Giant owl limpet</name>
    <dbReference type="NCBI Taxonomy" id="225164"/>
    <lineage>
        <taxon>Eukaryota</taxon>
        <taxon>Metazoa</taxon>
        <taxon>Spiralia</taxon>
        <taxon>Lophotrochozoa</taxon>
        <taxon>Mollusca</taxon>
        <taxon>Gastropoda</taxon>
        <taxon>Patellogastropoda</taxon>
        <taxon>Lottioidea</taxon>
        <taxon>Lottiidae</taxon>
        <taxon>Lottia</taxon>
    </lineage>
</organism>
<dbReference type="OrthoDB" id="2248459at2759"/>
<sequence>MGAEELERYFPNRQLHVWIGSWNMGEHKTLSSPMTDFLLPESCKYVQNMYVVGTQENAMNRKEWEVLLQDTLGPMFVLFHSVSHGSLHLAVFIHRDLIWFCSVPEEDLVSTRAMTMVKTKGAIAISLSFFGTSMLFINCHLTSDQSKKRDRILDYEKIISGLKLPKSSRSSKDVTANFDCVYWCGDLNFRIERKKITVEQKVSEITERSIQNYDDLIKADQLTHILTEGRIFHGFQEGRITFPPTYKYDVSSNQFDTSNKSRIPSYTDRILFRSKKRNHISCLDYNSVMSVKVSDHKPVYGIYQMALKPSKEIRPSAAGHFDKEVYLKGKLFQLCVLKFYKFS</sequence>
<reference evidence="2 3" key="1">
    <citation type="journal article" date="2013" name="Nature">
        <title>Insights into bilaterian evolution from three spiralian genomes.</title>
        <authorList>
            <person name="Simakov O."/>
            <person name="Marletaz F."/>
            <person name="Cho S.J."/>
            <person name="Edsinger-Gonzales E."/>
            <person name="Havlak P."/>
            <person name="Hellsten U."/>
            <person name="Kuo D.H."/>
            <person name="Larsson T."/>
            <person name="Lv J."/>
            <person name="Arendt D."/>
            <person name="Savage R."/>
            <person name="Osoegawa K."/>
            <person name="de Jong P."/>
            <person name="Grimwood J."/>
            <person name="Chapman J.A."/>
            <person name="Shapiro H."/>
            <person name="Aerts A."/>
            <person name="Otillar R.P."/>
            <person name="Terry A.Y."/>
            <person name="Boore J.L."/>
            <person name="Grigoriev I.V."/>
            <person name="Lindberg D.R."/>
            <person name="Seaver E.C."/>
            <person name="Weisblat D.A."/>
            <person name="Putnam N.H."/>
            <person name="Rokhsar D.S."/>
        </authorList>
    </citation>
    <scope>NUCLEOTIDE SEQUENCE [LARGE SCALE GENOMIC DNA]</scope>
</reference>
<dbReference type="HOGENOM" id="CLU_011711_5_5_1"/>
<keyword evidence="3" id="KW-1185">Reference proteome</keyword>
<dbReference type="RefSeq" id="XP_009053305.1">
    <property type="nucleotide sequence ID" value="XM_009055057.1"/>
</dbReference>